<reference evidence="1 2" key="1">
    <citation type="submission" date="2023-03" db="EMBL/GenBank/DDBJ databases">
        <title>WGS of Gossypium arboreum.</title>
        <authorList>
            <person name="Yu D."/>
        </authorList>
    </citation>
    <scope>NUCLEOTIDE SEQUENCE [LARGE SCALE GENOMIC DNA]</scope>
    <source>
        <tissue evidence="1">Leaf</tissue>
    </source>
</reference>
<proteinExistence type="predicted"/>
<gene>
    <name evidence="1" type="ORF">PVK06_023621</name>
</gene>
<name>A0ABR0PBV0_GOSAR</name>
<keyword evidence="2" id="KW-1185">Reference proteome</keyword>
<sequence>MLEALDWDIRDDFAWLSMRTYGERIGKRVELFKGATNLGAQERERETESSLSQELVNKHSGGSCKHIIKSGQSVMSSPRGLFCVVPPTCASSSPLLDSSGWLNLQ</sequence>
<evidence type="ECO:0000313" key="2">
    <source>
        <dbReference type="Proteomes" id="UP001358586"/>
    </source>
</evidence>
<dbReference type="Proteomes" id="UP001358586">
    <property type="component" value="Chromosome 7"/>
</dbReference>
<organism evidence="1 2">
    <name type="scientific">Gossypium arboreum</name>
    <name type="common">Tree cotton</name>
    <name type="synonym">Gossypium nanking</name>
    <dbReference type="NCBI Taxonomy" id="29729"/>
    <lineage>
        <taxon>Eukaryota</taxon>
        <taxon>Viridiplantae</taxon>
        <taxon>Streptophyta</taxon>
        <taxon>Embryophyta</taxon>
        <taxon>Tracheophyta</taxon>
        <taxon>Spermatophyta</taxon>
        <taxon>Magnoliopsida</taxon>
        <taxon>eudicotyledons</taxon>
        <taxon>Gunneridae</taxon>
        <taxon>Pentapetalae</taxon>
        <taxon>rosids</taxon>
        <taxon>malvids</taxon>
        <taxon>Malvales</taxon>
        <taxon>Malvaceae</taxon>
        <taxon>Malvoideae</taxon>
        <taxon>Gossypium</taxon>
    </lineage>
</organism>
<accession>A0ABR0PBV0</accession>
<comment type="caution">
    <text evidence="1">The sequence shown here is derived from an EMBL/GenBank/DDBJ whole genome shotgun (WGS) entry which is preliminary data.</text>
</comment>
<protein>
    <submittedName>
        <fullName evidence="1">Uncharacterized protein</fullName>
    </submittedName>
</protein>
<evidence type="ECO:0000313" key="1">
    <source>
        <dbReference type="EMBL" id="KAK5818678.1"/>
    </source>
</evidence>
<dbReference type="EMBL" id="JARKNE010000007">
    <property type="protein sequence ID" value="KAK5818678.1"/>
    <property type="molecule type" value="Genomic_DNA"/>
</dbReference>